<dbReference type="SUPFAM" id="SSF51905">
    <property type="entry name" value="FAD/NAD(P)-binding domain"/>
    <property type="match status" value="1"/>
</dbReference>
<name>A0ABT3K6T9_9PROT</name>
<dbReference type="InterPro" id="IPR036188">
    <property type="entry name" value="FAD/NAD-bd_sf"/>
</dbReference>
<dbReference type="InterPro" id="IPR052189">
    <property type="entry name" value="L-asp_N-monooxygenase_NS-form"/>
</dbReference>
<dbReference type="EMBL" id="JANGSQ010000103">
    <property type="protein sequence ID" value="MCW4590886.1"/>
    <property type="molecule type" value="Genomic_DNA"/>
</dbReference>
<keyword evidence="3" id="KW-1185">Reference proteome</keyword>
<dbReference type="PANTHER" id="PTHR40254:SF1">
    <property type="entry name" value="BLR0577 PROTEIN"/>
    <property type="match status" value="1"/>
</dbReference>
<evidence type="ECO:0000313" key="3">
    <source>
        <dbReference type="Proteomes" id="UP001526337"/>
    </source>
</evidence>
<sequence>MTCAVPVPHVAIIGGGFSGAALAWHLARANMPALRITVFEPRPTLGAGLAYGTTDPHHRVNAPAARMSLDTDNQHDFMDWIIQTGAVAGDDAAWRPDGACFPARAVFGRYVADRLAPLLAGGAITHHRAIVQAAHRRGDNRWVLSCGDGTVTEADIVVIATSHPPPRPPAPLRGLALRPGAHPVLVANPWDHGALDDIRATDRVLVVGTGLSMADAVATLNARGHRGPVLAISRRGQRSRGHAPHKVEAFGAFTTPPARTARAVLRRVRDTLRASAEQPWQAVFDRLREQAADIWAALPLVERRRLIRHLRPFWDTHRFRISPPTEDIMSARHRAGLLEFMAARLTQVTVEGEAFRVTLRHRNGHARPAAFDAIITTTGPAHGDIITAQPFLSGLAAAGMVEMDPTGLGLHVDALGRACVGLRHEATLFVAGPLARGRFGELMGLPEVSRQVARLSAVLRALVAPHAGPAGVAAGASAEPFTA</sequence>
<dbReference type="Pfam" id="PF13454">
    <property type="entry name" value="NAD_binding_9"/>
    <property type="match status" value="1"/>
</dbReference>
<dbReference type="RefSeq" id="WP_171791411.1">
    <property type="nucleotide sequence ID" value="NZ_JABJWD010000094.1"/>
</dbReference>
<gene>
    <name evidence="2" type="ORF">NO263_09870</name>
</gene>
<reference evidence="2 3" key="1">
    <citation type="submission" date="2022-07" db="EMBL/GenBank/DDBJ databases">
        <title>Genome stability of Gluconacetobacter entanii AV429.</title>
        <authorList>
            <person name="Trcek J."/>
            <person name="Cepec E."/>
        </authorList>
    </citation>
    <scope>NUCLEOTIDE SEQUENCE [LARGE SCALE GENOMIC DNA]</scope>
    <source>
        <strain evidence="2 3">AV429_2022</strain>
    </source>
</reference>
<dbReference type="Gene3D" id="3.50.50.60">
    <property type="entry name" value="FAD/NAD(P)-binding domain"/>
    <property type="match status" value="2"/>
</dbReference>
<comment type="caution">
    <text evidence="2">The sequence shown here is derived from an EMBL/GenBank/DDBJ whole genome shotgun (WGS) entry which is preliminary data.</text>
</comment>
<accession>A0ABT3K6T9</accession>
<dbReference type="PANTHER" id="PTHR40254">
    <property type="entry name" value="BLR0577 PROTEIN"/>
    <property type="match status" value="1"/>
</dbReference>
<evidence type="ECO:0000313" key="2">
    <source>
        <dbReference type="EMBL" id="MCW4590886.1"/>
    </source>
</evidence>
<dbReference type="InterPro" id="IPR038732">
    <property type="entry name" value="HpyO/CreE_NAD-binding"/>
</dbReference>
<organism evidence="2 3">
    <name type="scientific">Gluconacetobacter entanii</name>
    <dbReference type="NCBI Taxonomy" id="108528"/>
    <lineage>
        <taxon>Bacteria</taxon>
        <taxon>Pseudomonadati</taxon>
        <taxon>Pseudomonadota</taxon>
        <taxon>Alphaproteobacteria</taxon>
        <taxon>Acetobacterales</taxon>
        <taxon>Acetobacteraceae</taxon>
        <taxon>Gluconacetobacter</taxon>
    </lineage>
</organism>
<dbReference type="Proteomes" id="UP001526337">
    <property type="component" value="Unassembled WGS sequence"/>
</dbReference>
<proteinExistence type="predicted"/>
<evidence type="ECO:0000259" key="1">
    <source>
        <dbReference type="Pfam" id="PF13454"/>
    </source>
</evidence>
<feature type="domain" description="FAD-dependent urate hydroxylase HpyO/Asp monooxygenase CreE-like FAD/NAD(P)-binding" evidence="1">
    <location>
        <begin position="11"/>
        <end position="163"/>
    </location>
</feature>
<protein>
    <submittedName>
        <fullName evidence="2">FAD/NAD(P)-binding protein</fullName>
    </submittedName>
</protein>